<dbReference type="EMBL" id="AMZN01000070">
    <property type="protein sequence ID" value="ELR69572.1"/>
    <property type="molecule type" value="Genomic_DNA"/>
</dbReference>
<evidence type="ECO:0008006" key="3">
    <source>
        <dbReference type="Google" id="ProtNLM"/>
    </source>
</evidence>
<reference evidence="1 2" key="1">
    <citation type="submission" date="2012-12" db="EMBL/GenBank/DDBJ databases">
        <title>Genome assembly of Fulvivirga imtechensis AK7.</title>
        <authorList>
            <person name="Nupur N."/>
            <person name="Khatri I."/>
            <person name="Kumar R."/>
            <person name="Subramanian S."/>
            <person name="Pinnaka A."/>
        </authorList>
    </citation>
    <scope>NUCLEOTIDE SEQUENCE [LARGE SCALE GENOMIC DNA]</scope>
    <source>
        <strain evidence="1 2">AK7</strain>
    </source>
</reference>
<evidence type="ECO:0000313" key="2">
    <source>
        <dbReference type="Proteomes" id="UP000011135"/>
    </source>
</evidence>
<comment type="caution">
    <text evidence="1">The sequence shown here is derived from an EMBL/GenBank/DDBJ whole genome shotgun (WGS) entry which is preliminary data.</text>
</comment>
<accession>L8JQB7</accession>
<dbReference type="AlphaFoldDB" id="L8JQB7"/>
<gene>
    <name evidence="1" type="ORF">C900_04797</name>
</gene>
<sequence>MLPPDPDQMEQLDIKIPERNLFKIQVNSADKLLVEGEPLEDVSKIKSMIKEFVLNNGRDPESSDSPKDAIVSFKTDRGTSQDRFIEVLDQIQGAYYDMYAERVGVTNKRWREIANDLSDPENRRLYDLGRGLKNGQLEFPMNISIAEPSKIGG</sequence>
<organism evidence="1 2">
    <name type="scientific">Fulvivirga imtechensis AK7</name>
    <dbReference type="NCBI Taxonomy" id="1237149"/>
    <lineage>
        <taxon>Bacteria</taxon>
        <taxon>Pseudomonadati</taxon>
        <taxon>Bacteroidota</taxon>
        <taxon>Cytophagia</taxon>
        <taxon>Cytophagales</taxon>
        <taxon>Fulvivirgaceae</taxon>
        <taxon>Fulvivirga</taxon>
    </lineage>
</organism>
<dbReference type="eggNOG" id="COG0848">
    <property type="taxonomic scope" value="Bacteria"/>
</dbReference>
<proteinExistence type="predicted"/>
<keyword evidence="2" id="KW-1185">Reference proteome</keyword>
<dbReference type="STRING" id="1237149.C900_04797"/>
<protein>
    <recommendedName>
        <fullName evidence="3">Biopolymer transport protein ExbD/TolR</fullName>
    </recommendedName>
</protein>
<dbReference type="Proteomes" id="UP000011135">
    <property type="component" value="Unassembled WGS sequence"/>
</dbReference>
<evidence type="ECO:0000313" key="1">
    <source>
        <dbReference type="EMBL" id="ELR69572.1"/>
    </source>
</evidence>
<name>L8JQB7_9BACT</name>